<keyword evidence="2" id="KW-1133">Transmembrane helix</keyword>
<sequence>MGVPLTYTRPKHVDTQSLASRESVAESKTGDSMHSDTSGYSANGIPDSLAFDNIINGGTCPPMTVRDFMNYLIYIEHSAENLQFFLWYKDYVKRFGTADTTDLRLSPEWTQAMEDDIVARLRKDNAEKLRPDNGVAAELFKGTDFEKQGHEAGSNNPFNTPPRTAHGASDQESVYTATQAPASTLATYRSQASEAFNTAGAKQPFSIQPFREEINRVIATYIMDGAPRQLNLSAWEQKAAVQALSHTTHPSALRLLITSVESTLRRQAHPNFVRWSICNGNPARVTFARGLGVGTILLGVVAGIVLCLSGAGRGWRALTAIAFVVGISTLVAAYKGMCVVLHGMHHRHVRPWELFTQDSEKDGLESPGVSKTSLQSFDSCNSYEDEPWVVKYEKRNVVRKVFDREVWIQEPALRQIQDTIFIQAILASLLFGGVLTAIFVAVPGGHMF</sequence>
<comment type="caution">
    <text evidence="3">The sequence shown here is derived from an EMBL/GenBank/DDBJ whole genome shotgun (WGS) entry which is preliminary data.</text>
</comment>
<dbReference type="OrthoDB" id="3232309at2759"/>
<dbReference type="PANTHER" id="PTHR39466:SF1">
    <property type="entry name" value="RGS DOMAIN-CONTAINING PROTEIN"/>
    <property type="match status" value="1"/>
</dbReference>
<evidence type="ECO:0000256" key="1">
    <source>
        <dbReference type="SAM" id="MobiDB-lite"/>
    </source>
</evidence>
<feature type="transmembrane region" description="Helical" evidence="2">
    <location>
        <begin position="420"/>
        <end position="442"/>
    </location>
</feature>
<evidence type="ECO:0000256" key="2">
    <source>
        <dbReference type="SAM" id="Phobius"/>
    </source>
</evidence>
<keyword evidence="4" id="KW-1185">Reference proteome</keyword>
<keyword evidence="2" id="KW-0472">Membrane</keyword>
<feature type="transmembrane region" description="Helical" evidence="2">
    <location>
        <begin position="317"/>
        <end position="341"/>
    </location>
</feature>
<keyword evidence="2" id="KW-0812">Transmembrane</keyword>
<reference evidence="3 4" key="1">
    <citation type="journal article" date="2016" name="Genome Biol. Evol.">
        <title>Divergent and convergent evolution of fungal pathogenicity.</title>
        <authorList>
            <person name="Shang Y."/>
            <person name="Xiao G."/>
            <person name="Zheng P."/>
            <person name="Cen K."/>
            <person name="Zhan S."/>
            <person name="Wang C."/>
        </authorList>
    </citation>
    <scope>NUCLEOTIDE SEQUENCE [LARGE SCALE GENOMIC DNA]</scope>
    <source>
        <strain evidence="3 4">RCEF 1005</strain>
    </source>
</reference>
<dbReference type="PANTHER" id="PTHR39466">
    <property type="entry name" value="RGS DOMAIN-CONTAINING PROTEIN"/>
    <property type="match status" value="1"/>
</dbReference>
<dbReference type="InterPro" id="IPR036305">
    <property type="entry name" value="RGS_sf"/>
</dbReference>
<evidence type="ECO:0000313" key="3">
    <source>
        <dbReference type="EMBL" id="OAA75450.1"/>
    </source>
</evidence>
<feature type="compositionally biased region" description="Polar residues" evidence="1">
    <location>
        <begin position="153"/>
        <end position="162"/>
    </location>
</feature>
<gene>
    <name evidence="3" type="ORF">LEL_07438</name>
</gene>
<dbReference type="SUPFAM" id="SSF48097">
    <property type="entry name" value="Regulator of G-protein signaling, RGS"/>
    <property type="match status" value="1"/>
</dbReference>
<feature type="transmembrane region" description="Helical" evidence="2">
    <location>
        <begin position="291"/>
        <end position="311"/>
    </location>
</feature>
<feature type="region of interest" description="Disordered" evidence="1">
    <location>
        <begin position="1"/>
        <end position="39"/>
    </location>
</feature>
<dbReference type="Gene3D" id="1.10.167.10">
    <property type="entry name" value="Regulator of G-protein Signalling 4, domain 2"/>
    <property type="match status" value="1"/>
</dbReference>
<dbReference type="InterPro" id="IPR044926">
    <property type="entry name" value="RGS_subdomain_2"/>
</dbReference>
<protein>
    <submittedName>
        <fullName evidence="3">Regulator of G protein signaling superfamily</fullName>
    </submittedName>
</protein>
<feature type="region of interest" description="Disordered" evidence="1">
    <location>
        <begin position="147"/>
        <end position="175"/>
    </location>
</feature>
<dbReference type="EMBL" id="AZHF01000005">
    <property type="protein sequence ID" value="OAA75450.1"/>
    <property type="molecule type" value="Genomic_DNA"/>
</dbReference>
<dbReference type="Proteomes" id="UP000076881">
    <property type="component" value="Unassembled WGS sequence"/>
</dbReference>
<proteinExistence type="predicted"/>
<dbReference type="STRING" id="1081108.A0A168FPB7"/>
<evidence type="ECO:0000313" key="4">
    <source>
        <dbReference type="Proteomes" id="UP000076881"/>
    </source>
</evidence>
<organism evidence="3 4">
    <name type="scientific">Akanthomyces lecanii RCEF 1005</name>
    <dbReference type="NCBI Taxonomy" id="1081108"/>
    <lineage>
        <taxon>Eukaryota</taxon>
        <taxon>Fungi</taxon>
        <taxon>Dikarya</taxon>
        <taxon>Ascomycota</taxon>
        <taxon>Pezizomycotina</taxon>
        <taxon>Sordariomycetes</taxon>
        <taxon>Hypocreomycetidae</taxon>
        <taxon>Hypocreales</taxon>
        <taxon>Cordycipitaceae</taxon>
        <taxon>Akanthomyces</taxon>
        <taxon>Cordyceps confragosa</taxon>
    </lineage>
</organism>
<accession>A0A168FPB7</accession>
<name>A0A168FPB7_CORDF</name>
<feature type="compositionally biased region" description="Basic and acidic residues" evidence="1">
    <location>
        <begin position="23"/>
        <end position="34"/>
    </location>
</feature>
<dbReference type="AlphaFoldDB" id="A0A168FPB7"/>